<organism evidence="1 2">
    <name type="scientific">Lithospermum erythrorhizon</name>
    <name type="common">Purple gromwell</name>
    <name type="synonym">Lithospermum officinale var. erythrorhizon</name>
    <dbReference type="NCBI Taxonomy" id="34254"/>
    <lineage>
        <taxon>Eukaryota</taxon>
        <taxon>Viridiplantae</taxon>
        <taxon>Streptophyta</taxon>
        <taxon>Embryophyta</taxon>
        <taxon>Tracheophyta</taxon>
        <taxon>Spermatophyta</taxon>
        <taxon>Magnoliopsida</taxon>
        <taxon>eudicotyledons</taxon>
        <taxon>Gunneridae</taxon>
        <taxon>Pentapetalae</taxon>
        <taxon>asterids</taxon>
        <taxon>lamiids</taxon>
        <taxon>Boraginales</taxon>
        <taxon>Boraginaceae</taxon>
        <taxon>Boraginoideae</taxon>
        <taxon>Lithospermeae</taxon>
        <taxon>Lithospermum</taxon>
    </lineage>
</organism>
<dbReference type="EMBL" id="BAABME010004759">
    <property type="protein sequence ID" value="GAA0163471.1"/>
    <property type="molecule type" value="Genomic_DNA"/>
</dbReference>
<accession>A0AAV3QJM8</accession>
<keyword evidence="2" id="KW-1185">Reference proteome</keyword>
<evidence type="ECO:0000313" key="1">
    <source>
        <dbReference type="EMBL" id="GAA0163471.1"/>
    </source>
</evidence>
<sequence length="67" mass="7783">MLPEATMVEWVKEEALWMKELMNNDAPESDRGSLASKLTQELQIPQRQILSLFELAHHHGHLTKFQV</sequence>
<gene>
    <name evidence="1" type="ORF">LIER_19327</name>
</gene>
<name>A0AAV3QJM8_LITER</name>
<proteinExistence type="predicted"/>
<dbReference type="Proteomes" id="UP001454036">
    <property type="component" value="Unassembled WGS sequence"/>
</dbReference>
<protein>
    <submittedName>
        <fullName evidence="1">Uncharacterized protein</fullName>
    </submittedName>
</protein>
<dbReference type="AlphaFoldDB" id="A0AAV3QJM8"/>
<comment type="caution">
    <text evidence="1">The sequence shown here is derived from an EMBL/GenBank/DDBJ whole genome shotgun (WGS) entry which is preliminary data.</text>
</comment>
<reference evidence="1 2" key="1">
    <citation type="submission" date="2024-01" db="EMBL/GenBank/DDBJ databases">
        <title>The complete chloroplast genome sequence of Lithospermum erythrorhizon: insights into the phylogenetic relationship among Boraginaceae species and the maternal lineages of purple gromwells.</title>
        <authorList>
            <person name="Okada T."/>
            <person name="Watanabe K."/>
        </authorList>
    </citation>
    <scope>NUCLEOTIDE SEQUENCE [LARGE SCALE GENOMIC DNA]</scope>
</reference>
<evidence type="ECO:0000313" key="2">
    <source>
        <dbReference type="Proteomes" id="UP001454036"/>
    </source>
</evidence>